<dbReference type="Proteomes" id="UP000054270">
    <property type="component" value="Unassembled WGS sequence"/>
</dbReference>
<dbReference type="OrthoDB" id="10669791at2759"/>
<dbReference type="AlphaFoldDB" id="A0A0D2PHV3"/>
<evidence type="ECO:0000313" key="3">
    <source>
        <dbReference type="Proteomes" id="UP000054270"/>
    </source>
</evidence>
<accession>A0A0D2PHV3</accession>
<dbReference type="STRING" id="945553.A0A0D2PHV3"/>
<dbReference type="EMBL" id="KN817576">
    <property type="protein sequence ID" value="KJA19625.1"/>
    <property type="molecule type" value="Genomic_DNA"/>
</dbReference>
<feature type="region of interest" description="Disordered" evidence="1">
    <location>
        <begin position="1"/>
        <end position="25"/>
    </location>
</feature>
<proteinExistence type="predicted"/>
<evidence type="ECO:0000313" key="2">
    <source>
        <dbReference type="EMBL" id="KJA19625.1"/>
    </source>
</evidence>
<evidence type="ECO:0000256" key="1">
    <source>
        <dbReference type="SAM" id="MobiDB-lite"/>
    </source>
</evidence>
<gene>
    <name evidence="2" type="ORF">HYPSUDRAFT_204504</name>
</gene>
<keyword evidence="3" id="KW-1185">Reference proteome</keyword>
<feature type="compositionally biased region" description="Low complexity" evidence="1">
    <location>
        <begin position="160"/>
        <end position="171"/>
    </location>
</feature>
<protein>
    <submittedName>
        <fullName evidence="2">Uncharacterized protein</fullName>
    </submittedName>
</protein>
<feature type="region of interest" description="Disordered" evidence="1">
    <location>
        <begin position="147"/>
        <end position="177"/>
    </location>
</feature>
<name>A0A0D2PHV3_HYPSF</name>
<organism evidence="2 3">
    <name type="scientific">Hypholoma sublateritium (strain FD-334 SS-4)</name>
    <dbReference type="NCBI Taxonomy" id="945553"/>
    <lineage>
        <taxon>Eukaryota</taxon>
        <taxon>Fungi</taxon>
        <taxon>Dikarya</taxon>
        <taxon>Basidiomycota</taxon>
        <taxon>Agaricomycotina</taxon>
        <taxon>Agaricomycetes</taxon>
        <taxon>Agaricomycetidae</taxon>
        <taxon>Agaricales</taxon>
        <taxon>Agaricineae</taxon>
        <taxon>Strophariaceae</taxon>
        <taxon>Hypholoma</taxon>
    </lineage>
</organism>
<reference evidence="3" key="1">
    <citation type="submission" date="2014-04" db="EMBL/GenBank/DDBJ databases">
        <title>Evolutionary Origins and Diversification of the Mycorrhizal Mutualists.</title>
        <authorList>
            <consortium name="DOE Joint Genome Institute"/>
            <consortium name="Mycorrhizal Genomics Consortium"/>
            <person name="Kohler A."/>
            <person name="Kuo A."/>
            <person name="Nagy L.G."/>
            <person name="Floudas D."/>
            <person name="Copeland A."/>
            <person name="Barry K.W."/>
            <person name="Cichocki N."/>
            <person name="Veneault-Fourrey C."/>
            <person name="LaButti K."/>
            <person name="Lindquist E.A."/>
            <person name="Lipzen A."/>
            <person name="Lundell T."/>
            <person name="Morin E."/>
            <person name="Murat C."/>
            <person name="Riley R."/>
            <person name="Ohm R."/>
            <person name="Sun H."/>
            <person name="Tunlid A."/>
            <person name="Henrissat B."/>
            <person name="Grigoriev I.V."/>
            <person name="Hibbett D.S."/>
            <person name="Martin F."/>
        </authorList>
    </citation>
    <scope>NUCLEOTIDE SEQUENCE [LARGE SCALE GENOMIC DNA]</scope>
    <source>
        <strain evidence="3">FD-334 SS-4</strain>
    </source>
</reference>
<dbReference type="OMA" id="TVEWHIC"/>
<sequence length="554" mass="62537">MLQRARSFLNAVPGPAPSTAHESESDNQPWIVFFADRARRATGHIPTKKPPMKVYHWEKDDNGQWQRTAVLKVLRNETLDEYGHNQKVFDERSNEWDCCTDMGELDAAERQALYEEDDPILPIGRGPLPSVPDNLVSSPVLLQVSRPSPPPFMHDNSVNPSFLPSSAPAPADIDSETDHPIASSEEFAAYLPEQHSPADVLRLFFGFVAPPPSVRLHLPDPTEHQVKDLALGVGCANLDLLASYVKTSAGRYAANFFWSLSQSPWIPPSNVLFDLARGNSQSIQHRRRMRFLRQLPGDIYLFDFGKEATVEWHICVSDISLALLIIRLDDNLCDYDIARALLNQGSPFCTVMDSVPFPIVPCPPGISRVRLSSYQFSAEDYKTYRRDSAELLRSPRVARQALMRGGILWRLAMEHASFQDVLAGPTIVATIQHRCRSFVGGADRFFIDDVLTMNEVEVICGVYCVYTGQGIQTAKKSWWPLPDLWDMLACQPFWQERSESWFERRLEELESGRGVPLTATQWRSRSKQNSVVCRAIINNTEVSKAFLKDLQLPL</sequence>